<comment type="cofactor">
    <cofactor evidence="2">
        <name>Mg(2+)</name>
        <dbReference type="ChEBI" id="CHEBI:18420"/>
    </cofactor>
</comment>
<comment type="caution">
    <text evidence="8">The sequence shown here is derived from an EMBL/GenBank/DDBJ whole genome shotgun (WGS) entry which is preliminary data.</text>
</comment>
<reference evidence="8 9" key="2">
    <citation type="submission" date="2008-10" db="EMBL/GenBank/DDBJ databases">
        <title>Draft genome sequence of Clostridium hiranonis (DSM 13275).</title>
        <authorList>
            <person name="Sudarsanam P."/>
            <person name="Ley R."/>
            <person name="Guruge J."/>
            <person name="Turnbaugh P.J."/>
            <person name="Mahowald M."/>
            <person name="Liep D."/>
            <person name="Gordon J."/>
        </authorList>
    </citation>
    <scope>NUCLEOTIDE SEQUENCE [LARGE SCALE GENOMIC DNA]</scope>
    <source>
        <strain evidence="8 9">DSM 13275</strain>
    </source>
</reference>
<reference evidence="8 9" key="1">
    <citation type="submission" date="2008-09" db="EMBL/GenBank/DDBJ databases">
        <authorList>
            <person name="Fulton L."/>
            <person name="Clifton S."/>
            <person name="Fulton B."/>
            <person name="Xu J."/>
            <person name="Minx P."/>
            <person name="Pepin K.H."/>
            <person name="Johnson M."/>
            <person name="Thiruvilangam P."/>
            <person name="Bhonagiri V."/>
            <person name="Nash W.E."/>
            <person name="Mardis E.R."/>
            <person name="Wilson R.K."/>
        </authorList>
    </citation>
    <scope>NUCLEOTIDE SEQUENCE [LARGE SCALE GENOMIC DNA]</scope>
    <source>
        <strain evidence="8 9">DSM 13275</strain>
    </source>
</reference>
<dbReference type="SUPFAM" id="SSF55811">
    <property type="entry name" value="Nudix"/>
    <property type="match status" value="1"/>
</dbReference>
<evidence type="ECO:0000313" key="9">
    <source>
        <dbReference type="Proteomes" id="UP000003178"/>
    </source>
</evidence>
<evidence type="ECO:0000256" key="1">
    <source>
        <dbReference type="ARBA" id="ARBA00001936"/>
    </source>
</evidence>
<dbReference type="OrthoDB" id="9802805at2"/>
<dbReference type="STRING" id="500633.CLOHIR_00446"/>
<dbReference type="InterPro" id="IPR020084">
    <property type="entry name" value="NUDIX_hydrolase_CS"/>
</dbReference>
<dbReference type="PANTHER" id="PTHR12992">
    <property type="entry name" value="NUDIX HYDROLASE"/>
    <property type="match status" value="1"/>
</dbReference>
<organism evidence="8 9">
    <name type="scientific">Peptacetobacter hiranonis (strain DSM 13275 / JCM 10541 / KCTC 15199 / TO-931)</name>
    <name type="common">Clostridium hiranonis</name>
    <dbReference type="NCBI Taxonomy" id="500633"/>
    <lineage>
        <taxon>Bacteria</taxon>
        <taxon>Bacillati</taxon>
        <taxon>Bacillota</taxon>
        <taxon>Clostridia</taxon>
        <taxon>Peptostreptococcales</taxon>
        <taxon>Peptostreptococcaceae</taxon>
        <taxon>Peptacetobacter</taxon>
    </lineage>
</organism>
<feature type="domain" description="Nudix hydrolase" evidence="7">
    <location>
        <begin position="24"/>
        <end position="154"/>
    </location>
</feature>
<keyword evidence="6" id="KW-0464">Manganese</keyword>
<dbReference type="InterPro" id="IPR015797">
    <property type="entry name" value="NUDIX_hydrolase-like_dom_sf"/>
</dbReference>
<dbReference type="PROSITE" id="PS51462">
    <property type="entry name" value="NUDIX"/>
    <property type="match status" value="1"/>
</dbReference>
<evidence type="ECO:0000256" key="5">
    <source>
        <dbReference type="ARBA" id="ARBA00022842"/>
    </source>
</evidence>
<dbReference type="PANTHER" id="PTHR12992:SF11">
    <property type="entry name" value="MITOCHONDRIAL COENZYME A DIPHOSPHATASE NUDT8"/>
    <property type="match status" value="1"/>
</dbReference>
<dbReference type="AlphaFoldDB" id="B6FX47"/>
<dbReference type="EMBL" id="ABWP01000014">
    <property type="protein sequence ID" value="EEA85904.1"/>
    <property type="molecule type" value="Genomic_DNA"/>
</dbReference>
<dbReference type="PROSITE" id="PS00893">
    <property type="entry name" value="NUDIX_BOX"/>
    <property type="match status" value="1"/>
</dbReference>
<evidence type="ECO:0000256" key="3">
    <source>
        <dbReference type="ARBA" id="ARBA00022723"/>
    </source>
</evidence>
<evidence type="ECO:0000313" key="8">
    <source>
        <dbReference type="EMBL" id="EEA85904.1"/>
    </source>
</evidence>
<comment type="cofactor">
    <cofactor evidence="1">
        <name>Mn(2+)</name>
        <dbReference type="ChEBI" id="CHEBI:29035"/>
    </cofactor>
</comment>
<accession>B6FX47</accession>
<evidence type="ECO:0000256" key="6">
    <source>
        <dbReference type="ARBA" id="ARBA00023211"/>
    </source>
</evidence>
<sequence length="205" mass="23991">MFNRQKVLDRLTNHKPYINGSEYMRRAAVFIPMVRKDGEIHILFEVRASSLKHRPSEISFPGGGIEEGETPLQAAIRETQEEIGSYPEDIKIISELDLLITPVKYIIHPFAGYLDNIDLMNLNKDEVDHVFMVPLKYLLENHPKKYFNTVQVLPDQNLPFDLIPGEKNYKFENGKSQVLFYKYKDYVIWGITAKILYNFLEFFEN</sequence>
<evidence type="ECO:0000259" key="7">
    <source>
        <dbReference type="PROSITE" id="PS51462"/>
    </source>
</evidence>
<dbReference type="RefSeq" id="WP_006439368.1">
    <property type="nucleotide sequence ID" value="NZ_DS995355.1"/>
</dbReference>
<keyword evidence="4 8" id="KW-0378">Hydrolase</keyword>
<evidence type="ECO:0000256" key="2">
    <source>
        <dbReference type="ARBA" id="ARBA00001946"/>
    </source>
</evidence>
<dbReference type="Proteomes" id="UP000003178">
    <property type="component" value="Unassembled WGS sequence"/>
</dbReference>
<dbReference type="GO" id="GO:0046872">
    <property type="term" value="F:metal ion binding"/>
    <property type="evidence" value="ECO:0007669"/>
    <property type="project" value="UniProtKB-KW"/>
</dbReference>
<gene>
    <name evidence="8" type="ORF">CLOHIR_00446</name>
</gene>
<keyword evidence="9" id="KW-1185">Reference proteome</keyword>
<proteinExistence type="predicted"/>
<dbReference type="CDD" id="cd03426">
    <property type="entry name" value="NUDIX_CoAse_Nudt7"/>
    <property type="match status" value="1"/>
</dbReference>
<dbReference type="GO" id="GO:0010945">
    <property type="term" value="F:coenzyme A diphosphatase activity"/>
    <property type="evidence" value="ECO:0007669"/>
    <property type="project" value="InterPro"/>
</dbReference>
<keyword evidence="3" id="KW-0479">Metal-binding</keyword>
<dbReference type="HOGENOM" id="CLU_040940_5_2_9"/>
<dbReference type="InterPro" id="IPR045121">
    <property type="entry name" value="CoAse"/>
</dbReference>
<keyword evidence="5" id="KW-0460">Magnesium</keyword>
<evidence type="ECO:0000256" key="4">
    <source>
        <dbReference type="ARBA" id="ARBA00022801"/>
    </source>
</evidence>
<name>B6FX47_PEPHT</name>
<dbReference type="Gene3D" id="3.90.79.10">
    <property type="entry name" value="Nucleoside Triphosphate Pyrophosphohydrolase"/>
    <property type="match status" value="1"/>
</dbReference>
<dbReference type="Pfam" id="PF00293">
    <property type="entry name" value="NUDIX"/>
    <property type="match status" value="1"/>
</dbReference>
<protein>
    <submittedName>
        <fullName evidence="8">Hydrolase, NUDIX family</fullName>
    </submittedName>
</protein>
<dbReference type="eggNOG" id="COG0494">
    <property type="taxonomic scope" value="Bacteria"/>
</dbReference>
<dbReference type="InterPro" id="IPR000086">
    <property type="entry name" value="NUDIX_hydrolase_dom"/>
</dbReference>